<dbReference type="SMART" id="SM00612">
    <property type="entry name" value="Kelch"/>
    <property type="match status" value="1"/>
</dbReference>
<sequence length="381" mass="42334">MNDCFSFLSSSSPPPAVASTEDSDTPHFSLLLPNLPDDIALQCIARVPPLYHRDLSLVSKSWRSILQSPVFFSTRVRLNCTHHFLYLNLWINGSSFKWFAFDQTPSNPKNHRDLSPIPPVPSQLIGSGSAFASLGPKIYVIGGSENGLGSAPSSSVWILDFRFNRWEIGPKMPVGRKFATAGALNGKIYVMGGLFENSWDGSANWALVFDPVLGSWDPVPSPFEIRNRWVRGTAMMKQKLIVLLDGGVFVFDPCDSSWDYIPTEINLVRNGRASVVDGIVYYCDYLGKIRGFDVEEGKWKNLEGVQKDLPKILNGVTLANVGGKLRVLWQEMDTGKQTEIFCAEVEVHKDSNGDLWGSIVWSQALLVIPESSIVECLEVEF</sequence>
<dbReference type="InterPro" id="IPR057499">
    <property type="entry name" value="Kelch_FKB95"/>
</dbReference>
<proteinExistence type="predicted"/>
<comment type="caution">
    <text evidence="2">The sequence shown here is derived from an EMBL/GenBank/DDBJ whole genome shotgun (WGS) entry which is preliminary data.</text>
</comment>
<evidence type="ECO:0000259" key="1">
    <source>
        <dbReference type="PROSITE" id="PS50181"/>
    </source>
</evidence>
<dbReference type="AlphaFoldDB" id="A0A9Q0QPI2"/>
<dbReference type="PROSITE" id="PS50181">
    <property type="entry name" value="FBOX"/>
    <property type="match status" value="1"/>
</dbReference>
<name>A0A9Q0QPI2_9MAGN</name>
<dbReference type="SUPFAM" id="SSF81383">
    <property type="entry name" value="F-box domain"/>
    <property type="match status" value="1"/>
</dbReference>
<organism evidence="2 3">
    <name type="scientific">Protea cynaroides</name>
    <dbReference type="NCBI Taxonomy" id="273540"/>
    <lineage>
        <taxon>Eukaryota</taxon>
        <taxon>Viridiplantae</taxon>
        <taxon>Streptophyta</taxon>
        <taxon>Embryophyta</taxon>
        <taxon>Tracheophyta</taxon>
        <taxon>Spermatophyta</taxon>
        <taxon>Magnoliopsida</taxon>
        <taxon>Proteales</taxon>
        <taxon>Proteaceae</taxon>
        <taxon>Protea</taxon>
    </lineage>
</organism>
<evidence type="ECO:0000313" key="3">
    <source>
        <dbReference type="Proteomes" id="UP001141806"/>
    </source>
</evidence>
<dbReference type="InterPro" id="IPR006652">
    <property type="entry name" value="Kelch_1"/>
</dbReference>
<dbReference type="Pfam" id="PF25210">
    <property type="entry name" value="Kelch_FKB95"/>
    <property type="match status" value="1"/>
</dbReference>
<dbReference type="OrthoDB" id="45365at2759"/>
<dbReference type="PANTHER" id="PTHR24414">
    <property type="entry name" value="F-BOX/KELCH-REPEAT PROTEIN SKIP4"/>
    <property type="match status" value="1"/>
</dbReference>
<dbReference type="Proteomes" id="UP001141806">
    <property type="component" value="Unassembled WGS sequence"/>
</dbReference>
<dbReference type="SUPFAM" id="SSF117281">
    <property type="entry name" value="Kelch motif"/>
    <property type="match status" value="1"/>
</dbReference>
<reference evidence="2" key="1">
    <citation type="journal article" date="2023" name="Plant J.">
        <title>The genome of the king protea, Protea cynaroides.</title>
        <authorList>
            <person name="Chang J."/>
            <person name="Duong T.A."/>
            <person name="Schoeman C."/>
            <person name="Ma X."/>
            <person name="Roodt D."/>
            <person name="Barker N."/>
            <person name="Li Z."/>
            <person name="Van de Peer Y."/>
            <person name="Mizrachi E."/>
        </authorList>
    </citation>
    <scope>NUCLEOTIDE SEQUENCE</scope>
    <source>
        <tissue evidence="2">Young leaves</tissue>
    </source>
</reference>
<dbReference type="InterPro" id="IPR001810">
    <property type="entry name" value="F-box_dom"/>
</dbReference>
<protein>
    <recommendedName>
        <fullName evidence="1">F-box domain-containing protein</fullName>
    </recommendedName>
</protein>
<keyword evidence="3" id="KW-1185">Reference proteome</keyword>
<dbReference type="EMBL" id="JAMYWD010000007">
    <property type="protein sequence ID" value="KAJ4966959.1"/>
    <property type="molecule type" value="Genomic_DNA"/>
</dbReference>
<dbReference type="PANTHER" id="PTHR24414:SF23">
    <property type="entry name" value="F-BOX_KELCH-REPEAT PROTEIN SKIP6"/>
    <property type="match status" value="1"/>
</dbReference>
<dbReference type="Gene3D" id="2.120.10.80">
    <property type="entry name" value="Kelch-type beta propeller"/>
    <property type="match status" value="1"/>
</dbReference>
<dbReference type="InterPro" id="IPR036047">
    <property type="entry name" value="F-box-like_dom_sf"/>
</dbReference>
<dbReference type="Pfam" id="PF00646">
    <property type="entry name" value="F-box"/>
    <property type="match status" value="1"/>
</dbReference>
<feature type="domain" description="F-box" evidence="1">
    <location>
        <begin position="29"/>
        <end position="75"/>
    </location>
</feature>
<dbReference type="InterPro" id="IPR050354">
    <property type="entry name" value="F-box/kelch-repeat_ARATH"/>
</dbReference>
<dbReference type="SMART" id="SM00256">
    <property type="entry name" value="FBOX"/>
    <property type="match status" value="1"/>
</dbReference>
<gene>
    <name evidence="2" type="ORF">NE237_018808</name>
</gene>
<dbReference type="CDD" id="cd22152">
    <property type="entry name" value="F-box_AtAFR-like"/>
    <property type="match status" value="1"/>
</dbReference>
<accession>A0A9Q0QPI2</accession>
<dbReference type="InterPro" id="IPR015915">
    <property type="entry name" value="Kelch-typ_b-propeller"/>
</dbReference>
<evidence type="ECO:0000313" key="2">
    <source>
        <dbReference type="EMBL" id="KAJ4966959.1"/>
    </source>
</evidence>